<comment type="function">
    <text evidence="9">CRISPR (clustered regularly interspaced short palindromic repeat), is an adaptive immune system that provides protection against mobile genetic elements (viruses, transposable elements and conjugative plasmids). CRISPR clusters contain sequences complementary to antecedent mobile elements and target invading nucleic acids. CRISPR clusters are transcribed and processed into CRISPR RNA (crRNA). Functions as a ssRNA-specific endoribonuclease. Involved in the integration of spacer DNA into the CRISPR cassette.</text>
</comment>
<keyword evidence="5 9" id="KW-0255">Endonuclease</keyword>
<dbReference type="Proteomes" id="UP000321192">
    <property type="component" value="Unassembled WGS sequence"/>
</dbReference>
<dbReference type="Gene3D" id="3.30.70.240">
    <property type="match status" value="1"/>
</dbReference>
<evidence type="ECO:0000256" key="3">
    <source>
        <dbReference type="ARBA" id="ARBA00022722"/>
    </source>
</evidence>
<comment type="subunit">
    <text evidence="9">Homodimer, forms a heterotetramer with a Cas1 homodimer.</text>
</comment>
<dbReference type="GO" id="GO:0051607">
    <property type="term" value="P:defense response to virus"/>
    <property type="evidence" value="ECO:0007669"/>
    <property type="project" value="UniProtKB-UniRule"/>
</dbReference>
<comment type="similarity">
    <text evidence="2 9">Belongs to the CRISPR-associated endoribonuclease Cas2 protein family.</text>
</comment>
<dbReference type="InterPro" id="IPR021127">
    <property type="entry name" value="CRISPR_associated_Cas2"/>
</dbReference>
<evidence type="ECO:0000256" key="6">
    <source>
        <dbReference type="ARBA" id="ARBA00022801"/>
    </source>
</evidence>
<dbReference type="EC" id="3.1.-.-" evidence="9"/>
<dbReference type="GO" id="GO:0004521">
    <property type="term" value="F:RNA endonuclease activity"/>
    <property type="evidence" value="ECO:0007669"/>
    <property type="project" value="InterPro"/>
</dbReference>
<keyword evidence="4 9" id="KW-0479">Metal-binding</keyword>
<keyword evidence="6 9" id="KW-0378">Hydrolase</keyword>
<dbReference type="HAMAP" id="MF_01471">
    <property type="entry name" value="Cas2"/>
    <property type="match status" value="1"/>
</dbReference>
<keyword evidence="7 9" id="KW-0460">Magnesium</keyword>
<evidence type="ECO:0000313" key="10">
    <source>
        <dbReference type="EMBL" id="TXH79079.1"/>
    </source>
</evidence>
<evidence type="ECO:0000256" key="8">
    <source>
        <dbReference type="ARBA" id="ARBA00023118"/>
    </source>
</evidence>
<dbReference type="Pfam" id="PF09827">
    <property type="entry name" value="CRISPR_Cas2"/>
    <property type="match status" value="1"/>
</dbReference>
<evidence type="ECO:0000313" key="11">
    <source>
        <dbReference type="Proteomes" id="UP000321192"/>
    </source>
</evidence>
<keyword evidence="8 9" id="KW-0051">Antiviral defense</keyword>
<evidence type="ECO:0000256" key="7">
    <source>
        <dbReference type="ARBA" id="ARBA00022842"/>
    </source>
</evidence>
<protein>
    <recommendedName>
        <fullName evidence="9">CRISPR-associated endoribonuclease Cas2</fullName>
        <ecNumber evidence="9">3.1.-.-</ecNumber>
    </recommendedName>
</protein>
<dbReference type="InterPro" id="IPR019199">
    <property type="entry name" value="Virulence_VapD/CRISPR_Cas2"/>
</dbReference>
<gene>
    <name evidence="9" type="primary">cas2</name>
    <name evidence="10" type="ORF">E6Q80_21305</name>
</gene>
<evidence type="ECO:0000256" key="2">
    <source>
        <dbReference type="ARBA" id="ARBA00009959"/>
    </source>
</evidence>
<evidence type="ECO:0000256" key="4">
    <source>
        <dbReference type="ARBA" id="ARBA00022723"/>
    </source>
</evidence>
<organism evidence="10 11">
    <name type="scientific">Thauera aminoaromatica</name>
    <dbReference type="NCBI Taxonomy" id="164330"/>
    <lineage>
        <taxon>Bacteria</taxon>
        <taxon>Pseudomonadati</taxon>
        <taxon>Pseudomonadota</taxon>
        <taxon>Betaproteobacteria</taxon>
        <taxon>Rhodocyclales</taxon>
        <taxon>Zoogloeaceae</taxon>
        <taxon>Thauera</taxon>
    </lineage>
</organism>
<dbReference type="GO" id="GO:0016787">
    <property type="term" value="F:hydrolase activity"/>
    <property type="evidence" value="ECO:0007669"/>
    <property type="project" value="UniProtKB-KW"/>
</dbReference>
<evidence type="ECO:0000256" key="5">
    <source>
        <dbReference type="ARBA" id="ARBA00022759"/>
    </source>
</evidence>
<name>A0A5C7S6K1_THASP</name>
<proteinExistence type="inferred from homology"/>
<keyword evidence="3 9" id="KW-0540">Nuclease</keyword>
<sequence length="94" mass="10691">MAQRDFYLAAYDVTHPRRLAAALALVRGYTTGGQKSVHEVFLTRAERSELLHSMALLLDEDSDRFFLLRLDPRARTYALGLAAQPKDPDYFYVG</sequence>
<comment type="caution">
    <text evidence="10">The sequence shown here is derived from an EMBL/GenBank/DDBJ whole genome shotgun (WGS) entry which is preliminary data.</text>
</comment>
<reference evidence="10 11" key="1">
    <citation type="submission" date="2018-09" db="EMBL/GenBank/DDBJ databases">
        <title>Metagenome Assembled Genomes from an Advanced Water Purification Facility.</title>
        <authorList>
            <person name="Stamps B.W."/>
            <person name="Spear J.R."/>
        </authorList>
    </citation>
    <scope>NUCLEOTIDE SEQUENCE [LARGE SCALE GENOMIC DNA]</scope>
    <source>
        <strain evidence="10">Bin_27_1</strain>
    </source>
</reference>
<feature type="binding site" evidence="9">
    <location>
        <position position="12"/>
    </location>
    <ligand>
        <name>Mg(2+)</name>
        <dbReference type="ChEBI" id="CHEBI:18420"/>
        <note>catalytic</note>
    </ligand>
</feature>
<dbReference type="AlphaFoldDB" id="A0A5C7S6K1"/>
<dbReference type="GO" id="GO:0043571">
    <property type="term" value="P:maintenance of CRISPR repeat elements"/>
    <property type="evidence" value="ECO:0007669"/>
    <property type="project" value="UniProtKB-UniRule"/>
</dbReference>
<comment type="cofactor">
    <cofactor evidence="1 9">
        <name>Mg(2+)</name>
        <dbReference type="ChEBI" id="CHEBI:18420"/>
    </cofactor>
</comment>
<evidence type="ECO:0000256" key="1">
    <source>
        <dbReference type="ARBA" id="ARBA00001946"/>
    </source>
</evidence>
<accession>A0A5C7S6K1</accession>
<dbReference type="GO" id="GO:0046872">
    <property type="term" value="F:metal ion binding"/>
    <property type="evidence" value="ECO:0007669"/>
    <property type="project" value="UniProtKB-UniRule"/>
</dbReference>
<dbReference type="SUPFAM" id="SSF143430">
    <property type="entry name" value="TTP0101/SSO1404-like"/>
    <property type="match status" value="1"/>
</dbReference>
<dbReference type="CDD" id="cd09725">
    <property type="entry name" value="Cas2_I_II_III"/>
    <property type="match status" value="1"/>
</dbReference>
<dbReference type="EMBL" id="SSFD01000365">
    <property type="protein sequence ID" value="TXH79079.1"/>
    <property type="molecule type" value="Genomic_DNA"/>
</dbReference>
<dbReference type="RefSeq" id="WP_276662145.1">
    <property type="nucleotide sequence ID" value="NZ_SSFD01000365.1"/>
</dbReference>
<evidence type="ECO:0000256" key="9">
    <source>
        <dbReference type="HAMAP-Rule" id="MF_01471"/>
    </source>
</evidence>